<evidence type="ECO:0000256" key="4">
    <source>
        <dbReference type="ARBA" id="ARBA00022692"/>
    </source>
</evidence>
<dbReference type="GO" id="GO:0016717">
    <property type="term" value="F:oxidoreductase activity, acting on paired donors, with oxidation of a pair of donors resulting in the reduction of molecular oxygen to two molecules of water"/>
    <property type="evidence" value="ECO:0007669"/>
    <property type="project" value="InterPro"/>
</dbReference>
<keyword evidence="9 10" id="KW-0472">Membrane</keyword>
<feature type="transmembrane region" description="Helical" evidence="10">
    <location>
        <begin position="43"/>
        <end position="61"/>
    </location>
</feature>
<dbReference type="GO" id="GO:0016020">
    <property type="term" value="C:membrane"/>
    <property type="evidence" value="ECO:0007669"/>
    <property type="project" value="UniProtKB-SubCell"/>
</dbReference>
<organism evidence="11 12">
    <name type="scientific">Helianthus annuus</name>
    <name type="common">Common sunflower</name>
    <dbReference type="NCBI Taxonomy" id="4232"/>
    <lineage>
        <taxon>Eukaryota</taxon>
        <taxon>Viridiplantae</taxon>
        <taxon>Streptophyta</taxon>
        <taxon>Embryophyta</taxon>
        <taxon>Tracheophyta</taxon>
        <taxon>Spermatophyta</taxon>
        <taxon>Magnoliopsida</taxon>
        <taxon>eudicotyledons</taxon>
        <taxon>Gunneridae</taxon>
        <taxon>Pentapetalae</taxon>
        <taxon>asterids</taxon>
        <taxon>campanulids</taxon>
        <taxon>Asterales</taxon>
        <taxon>Asteraceae</taxon>
        <taxon>Asteroideae</taxon>
        <taxon>Heliantheae alliance</taxon>
        <taxon>Heliantheae</taxon>
        <taxon>Helianthus</taxon>
    </lineage>
</organism>
<proteinExistence type="inferred from homology"/>
<evidence type="ECO:0000256" key="3">
    <source>
        <dbReference type="ARBA" id="ARBA00009295"/>
    </source>
</evidence>
<comment type="caution">
    <text evidence="11">The sequence shown here is derived from an EMBL/GenBank/DDBJ whole genome shotgun (WGS) entry which is preliminary data.</text>
</comment>
<feature type="transmembrane region" description="Helical" evidence="10">
    <location>
        <begin position="67"/>
        <end position="87"/>
    </location>
</feature>
<reference evidence="11" key="1">
    <citation type="journal article" date="2017" name="Nature">
        <title>The sunflower genome provides insights into oil metabolism, flowering and Asterid evolution.</title>
        <authorList>
            <person name="Badouin H."/>
            <person name="Gouzy J."/>
            <person name="Grassa C.J."/>
            <person name="Murat F."/>
            <person name="Staton S.E."/>
            <person name="Cottret L."/>
            <person name="Lelandais-Briere C."/>
            <person name="Owens G.L."/>
            <person name="Carrere S."/>
            <person name="Mayjonade B."/>
            <person name="Legrand L."/>
            <person name="Gill N."/>
            <person name="Kane N.C."/>
            <person name="Bowers J.E."/>
            <person name="Hubner S."/>
            <person name="Bellec A."/>
            <person name="Berard A."/>
            <person name="Berges H."/>
            <person name="Blanchet N."/>
            <person name="Boniface M.C."/>
            <person name="Brunel D."/>
            <person name="Catrice O."/>
            <person name="Chaidir N."/>
            <person name="Claudel C."/>
            <person name="Donnadieu C."/>
            <person name="Faraut T."/>
            <person name="Fievet G."/>
            <person name="Helmstetter N."/>
            <person name="King M."/>
            <person name="Knapp S.J."/>
            <person name="Lai Z."/>
            <person name="Le Paslier M.C."/>
            <person name="Lippi Y."/>
            <person name="Lorenzon L."/>
            <person name="Mandel J.R."/>
            <person name="Marage G."/>
            <person name="Marchand G."/>
            <person name="Marquand E."/>
            <person name="Bret-Mestries E."/>
            <person name="Morien E."/>
            <person name="Nambeesan S."/>
            <person name="Nguyen T."/>
            <person name="Pegot-Espagnet P."/>
            <person name="Pouilly N."/>
            <person name="Raftis F."/>
            <person name="Sallet E."/>
            <person name="Schiex T."/>
            <person name="Thomas J."/>
            <person name="Vandecasteele C."/>
            <person name="Vares D."/>
            <person name="Vear F."/>
            <person name="Vautrin S."/>
            <person name="Crespi M."/>
            <person name="Mangin B."/>
            <person name="Burke J.M."/>
            <person name="Salse J."/>
            <person name="Munos S."/>
            <person name="Vincourt P."/>
            <person name="Rieseberg L.H."/>
            <person name="Langlade N.B."/>
        </authorList>
    </citation>
    <scope>NUCLEOTIDE SEQUENCE</scope>
    <source>
        <tissue evidence="11">Leaves</tissue>
    </source>
</reference>
<dbReference type="InterPro" id="IPR015876">
    <property type="entry name" value="Acyl-CoA_DS"/>
</dbReference>
<comment type="subcellular location">
    <subcellularLocation>
        <location evidence="1">Membrane</location>
        <topology evidence="1">Multi-pass membrane protein</topology>
    </subcellularLocation>
</comment>
<evidence type="ECO:0000313" key="11">
    <source>
        <dbReference type="EMBL" id="KAF5817012.1"/>
    </source>
</evidence>
<dbReference type="GO" id="GO:0006631">
    <property type="term" value="P:fatty acid metabolic process"/>
    <property type="evidence" value="ECO:0007669"/>
    <property type="project" value="UniProtKB-KW"/>
</dbReference>
<gene>
    <name evidence="11" type="ORF">HanXRQr2_Chr02g0048131</name>
</gene>
<keyword evidence="7" id="KW-0560">Oxidoreductase</keyword>
<evidence type="ECO:0000256" key="2">
    <source>
        <dbReference type="ARBA" id="ARBA00005189"/>
    </source>
</evidence>
<dbReference type="Proteomes" id="UP000215914">
    <property type="component" value="Unassembled WGS sequence"/>
</dbReference>
<dbReference type="AlphaFoldDB" id="A0A9K3NXJ6"/>
<dbReference type="PANTHER" id="PTHR11351:SF87">
    <property type="entry name" value="LIPID DESATURASE ADS3.2, CHLOROPLASTIC-RELATED"/>
    <property type="match status" value="1"/>
</dbReference>
<evidence type="ECO:0000256" key="1">
    <source>
        <dbReference type="ARBA" id="ARBA00004141"/>
    </source>
</evidence>
<name>A0A9K3NXJ6_HELAN</name>
<keyword evidence="6 10" id="KW-1133">Transmembrane helix</keyword>
<comment type="pathway">
    <text evidence="2">Lipid metabolism.</text>
</comment>
<accession>A0A9K3NXJ6</accession>
<reference evidence="11" key="2">
    <citation type="submission" date="2020-06" db="EMBL/GenBank/DDBJ databases">
        <title>Helianthus annuus Genome sequencing and assembly Release 2.</title>
        <authorList>
            <person name="Gouzy J."/>
            <person name="Langlade N."/>
            <person name="Munos S."/>
        </authorList>
    </citation>
    <scope>NUCLEOTIDE SEQUENCE</scope>
    <source>
        <tissue evidence="11">Leaves</tissue>
    </source>
</reference>
<keyword evidence="12" id="KW-1185">Reference proteome</keyword>
<keyword evidence="5" id="KW-0276">Fatty acid metabolism</keyword>
<keyword evidence="4 10" id="KW-0812">Transmembrane</keyword>
<protein>
    <submittedName>
        <fullName evidence="11">Acyl-CoA desaturase</fullName>
    </submittedName>
</protein>
<feature type="transmembrane region" description="Helical" evidence="10">
    <location>
        <begin position="107"/>
        <end position="129"/>
    </location>
</feature>
<dbReference type="Gramene" id="mRNA:HanXRQr2_Chr02g0048131">
    <property type="protein sequence ID" value="CDS:HanXRQr2_Chr02g0048131.1"/>
    <property type="gene ID" value="HanXRQr2_Chr02g0048131"/>
</dbReference>
<evidence type="ECO:0000256" key="5">
    <source>
        <dbReference type="ARBA" id="ARBA00022832"/>
    </source>
</evidence>
<comment type="similarity">
    <text evidence="3">Belongs to the fatty acid desaturase type 1 family.</text>
</comment>
<evidence type="ECO:0000256" key="6">
    <source>
        <dbReference type="ARBA" id="ARBA00022989"/>
    </source>
</evidence>
<sequence length="139" mass="16237">MRNLNDISKGVEASKHGKVLFLDVMVTRRRNLLMGRAWRTTDVKMAIVILVVYLLALFLPFMFTWGAFWPGFTTYMVCGIFGITFSYHCNLAYRSFKLPKWLEYRRAYLGVLSLQVSFICFFHACILYMQHCRGTIRVG</sequence>
<dbReference type="PANTHER" id="PTHR11351">
    <property type="entry name" value="ACYL-COA DESATURASE"/>
    <property type="match status" value="1"/>
</dbReference>
<evidence type="ECO:0000256" key="8">
    <source>
        <dbReference type="ARBA" id="ARBA00023098"/>
    </source>
</evidence>
<dbReference type="EMBL" id="MNCJ02000317">
    <property type="protein sequence ID" value="KAF5817012.1"/>
    <property type="molecule type" value="Genomic_DNA"/>
</dbReference>
<evidence type="ECO:0000256" key="9">
    <source>
        <dbReference type="ARBA" id="ARBA00023136"/>
    </source>
</evidence>
<evidence type="ECO:0000313" key="12">
    <source>
        <dbReference type="Proteomes" id="UP000215914"/>
    </source>
</evidence>
<keyword evidence="8" id="KW-0443">Lipid metabolism</keyword>
<evidence type="ECO:0000256" key="7">
    <source>
        <dbReference type="ARBA" id="ARBA00023002"/>
    </source>
</evidence>
<evidence type="ECO:0000256" key="10">
    <source>
        <dbReference type="SAM" id="Phobius"/>
    </source>
</evidence>